<reference evidence="2" key="1">
    <citation type="submission" date="2021-05" db="EMBL/GenBank/DDBJ databases">
        <authorList>
            <person name="Alioto T."/>
            <person name="Alioto T."/>
            <person name="Gomez Garrido J."/>
        </authorList>
    </citation>
    <scope>NUCLEOTIDE SEQUENCE</scope>
</reference>
<evidence type="ECO:0000256" key="1">
    <source>
        <dbReference type="SAM" id="MobiDB-lite"/>
    </source>
</evidence>
<keyword evidence="2" id="KW-0527">Neuropeptide</keyword>
<dbReference type="GO" id="GO:0007218">
    <property type="term" value="P:neuropeptide signaling pathway"/>
    <property type="evidence" value="ECO:0007669"/>
    <property type="project" value="UniProtKB-KW"/>
</dbReference>
<name>A0A8D8BAH5_CULPI</name>
<feature type="region of interest" description="Disordered" evidence="1">
    <location>
        <begin position="118"/>
        <end position="146"/>
    </location>
</feature>
<protein>
    <submittedName>
        <fullName evidence="2">Neuropeptide F</fullName>
    </submittedName>
</protein>
<organism evidence="2">
    <name type="scientific">Culex pipiens</name>
    <name type="common">House mosquito</name>
    <dbReference type="NCBI Taxonomy" id="7175"/>
    <lineage>
        <taxon>Eukaryota</taxon>
        <taxon>Metazoa</taxon>
        <taxon>Ecdysozoa</taxon>
        <taxon>Arthropoda</taxon>
        <taxon>Hexapoda</taxon>
        <taxon>Insecta</taxon>
        <taxon>Pterygota</taxon>
        <taxon>Neoptera</taxon>
        <taxon>Endopterygota</taxon>
        <taxon>Diptera</taxon>
        <taxon>Nematocera</taxon>
        <taxon>Culicoidea</taxon>
        <taxon>Culicidae</taxon>
        <taxon>Culicinae</taxon>
        <taxon>Culicini</taxon>
        <taxon>Culex</taxon>
        <taxon>Culex</taxon>
    </lineage>
</organism>
<accession>A0A8D8BAH5</accession>
<dbReference type="EMBL" id="HBUE01064186">
    <property type="protein sequence ID" value="CAG6469930.1"/>
    <property type="molecule type" value="Transcribed_RNA"/>
</dbReference>
<sequence>MASTSSSSRINNSRHAVRSSASTAFTQRLLIGLLVCTLVLDLSCLTEARPQDDPTSVAEAIRLLQELETKHAQHARPRLARSELPPNYNGIHSGLDKIIGYFILEAIDRAHSSDARPRFGKRGYLQPANYGQDEQEDDWQDSAFSR</sequence>
<proteinExistence type="predicted"/>
<evidence type="ECO:0000313" key="2">
    <source>
        <dbReference type="EMBL" id="CAG6469930.1"/>
    </source>
</evidence>
<dbReference type="AlphaFoldDB" id="A0A8D8BAH5"/>